<dbReference type="AlphaFoldDB" id="A0A3S0HWL3"/>
<protein>
    <recommendedName>
        <fullName evidence="7">MASE1 domain-containing protein</fullName>
    </recommendedName>
</protein>
<feature type="transmembrane region" description="Helical" evidence="6">
    <location>
        <begin position="264"/>
        <end position="284"/>
    </location>
</feature>
<sequence>MSPHGASNHRWACCHVSSKGGLGLNWWKKGIDLSFRVRPHGLAIAALYAVMCWGARQISLDQFYLPAGIRVAALLLCPPRLWPYLLLGEYAYFAQLRYPLIEKYGLAWVILGSAFLMPAVALVVGAHRKARTAASEGWLLSIAVSAALVATALKLGLAHLLSESPSSIPLATRAMRFVLGDYIAILTVAPITLLWTRRNLASESRFWRSSPTLTSLALMLGLGLFTAFAPGLSDTSKTTLQLAMTLPAIVLTCVHGWQGAAISVPLLNILIAMTTPTSGLPGSFDERTFMTQQLVAVAGTALLALGSRISQHYHQRVRRDLDGSQTAKLSRTAHMAGEMDLRERALDLRRIANGIEASLNQTADLLKMHGHDSPAMDLLTTSNAHSRQFRELTSLVYPTEVEQVGLYLALQVSGIRESWDQTHRIVPPRLAGDPCQLSIALQLAAYRTLTEAVALLLKNEQGQIQISARSGRLRDQQGILLSVALLDRDRQLMLETTKLAVERLSSRAVAYGGRVDCSGNRVRVLLLEPATGISHGSTHAAWIARTDIA</sequence>
<comment type="caution">
    <text evidence="8">The sequence shown here is derived from an EMBL/GenBank/DDBJ whole genome shotgun (WGS) entry which is preliminary data.</text>
</comment>
<dbReference type="InterPro" id="IPR007895">
    <property type="entry name" value="MASE1"/>
</dbReference>
<gene>
    <name evidence="8" type="ORF">EKL94_10350</name>
</gene>
<dbReference type="Proteomes" id="UP000271705">
    <property type="component" value="Unassembled WGS sequence"/>
</dbReference>
<dbReference type="Pfam" id="PF05231">
    <property type="entry name" value="MASE1"/>
    <property type="match status" value="1"/>
</dbReference>
<evidence type="ECO:0000313" key="9">
    <source>
        <dbReference type="Proteomes" id="UP000271705"/>
    </source>
</evidence>
<dbReference type="GO" id="GO:0005886">
    <property type="term" value="C:plasma membrane"/>
    <property type="evidence" value="ECO:0007669"/>
    <property type="project" value="UniProtKB-SubCell"/>
</dbReference>
<evidence type="ECO:0000256" key="6">
    <source>
        <dbReference type="SAM" id="Phobius"/>
    </source>
</evidence>
<feature type="transmembrane region" description="Helical" evidence="6">
    <location>
        <begin position="174"/>
        <end position="195"/>
    </location>
</feature>
<evidence type="ECO:0000256" key="5">
    <source>
        <dbReference type="ARBA" id="ARBA00023136"/>
    </source>
</evidence>
<keyword evidence="5 6" id="KW-0472">Membrane</keyword>
<evidence type="ECO:0000256" key="2">
    <source>
        <dbReference type="ARBA" id="ARBA00022475"/>
    </source>
</evidence>
<keyword evidence="3 6" id="KW-0812">Transmembrane</keyword>
<keyword evidence="4 6" id="KW-1133">Transmembrane helix</keyword>
<feature type="transmembrane region" description="Helical" evidence="6">
    <location>
        <begin position="216"/>
        <end position="233"/>
    </location>
</feature>
<accession>A0A3S0HWL3</accession>
<dbReference type="EMBL" id="RXLZ01000025">
    <property type="protein sequence ID" value="RTQ89350.1"/>
    <property type="molecule type" value="Genomic_DNA"/>
</dbReference>
<reference evidence="8 9" key="1">
    <citation type="submission" date="2018-12" db="EMBL/GenBank/DDBJ databases">
        <authorList>
            <person name="Kartti S."/>
            <person name="Manni A."/>
            <person name="Chemao El Fihri M.W."/>
            <person name="Laamarti M."/>
            <person name="Temsamani L."/>
            <person name="El Jamali J.E."/>
            <person name="Ouadghiri M."/>
            <person name="Ibrahimi A."/>
            <person name="Filati-Maltouf A."/>
        </authorList>
    </citation>
    <scope>NUCLEOTIDE SEQUENCE [LARGE SCALE GENOMIC DNA]</scope>
    <source>
        <strain evidence="8 9">MDMC339</strain>
    </source>
</reference>
<feature type="domain" description="MASE1" evidence="7">
    <location>
        <begin position="58"/>
        <end position="311"/>
    </location>
</feature>
<comment type="subcellular location">
    <subcellularLocation>
        <location evidence="1">Cell membrane</location>
        <topology evidence="1">Multi-pass membrane protein</topology>
    </subcellularLocation>
</comment>
<evidence type="ECO:0000256" key="3">
    <source>
        <dbReference type="ARBA" id="ARBA00022692"/>
    </source>
</evidence>
<evidence type="ECO:0000256" key="4">
    <source>
        <dbReference type="ARBA" id="ARBA00022989"/>
    </source>
</evidence>
<evidence type="ECO:0000259" key="7">
    <source>
        <dbReference type="Pfam" id="PF05231"/>
    </source>
</evidence>
<keyword evidence="2" id="KW-1003">Cell membrane</keyword>
<evidence type="ECO:0000256" key="1">
    <source>
        <dbReference type="ARBA" id="ARBA00004651"/>
    </source>
</evidence>
<feature type="transmembrane region" description="Helical" evidence="6">
    <location>
        <begin position="138"/>
        <end position="162"/>
    </location>
</feature>
<feature type="transmembrane region" description="Helical" evidence="6">
    <location>
        <begin position="290"/>
        <end position="309"/>
    </location>
</feature>
<evidence type="ECO:0000313" key="8">
    <source>
        <dbReference type="EMBL" id="RTQ89350.1"/>
    </source>
</evidence>
<name>A0A3S0HWL3_STEMA</name>
<organism evidence="8 9">
    <name type="scientific">Stenotrophomonas maltophilia</name>
    <name type="common">Pseudomonas maltophilia</name>
    <name type="synonym">Xanthomonas maltophilia</name>
    <dbReference type="NCBI Taxonomy" id="40324"/>
    <lineage>
        <taxon>Bacteria</taxon>
        <taxon>Pseudomonadati</taxon>
        <taxon>Pseudomonadota</taxon>
        <taxon>Gammaproteobacteria</taxon>
        <taxon>Lysobacterales</taxon>
        <taxon>Lysobacteraceae</taxon>
        <taxon>Stenotrophomonas</taxon>
        <taxon>Stenotrophomonas maltophilia group</taxon>
    </lineage>
</organism>
<feature type="transmembrane region" description="Helical" evidence="6">
    <location>
        <begin position="105"/>
        <end position="126"/>
    </location>
</feature>
<proteinExistence type="predicted"/>